<dbReference type="PANTHER" id="PTHR32315">
    <property type="entry name" value="ADENINE PHOSPHORIBOSYLTRANSFERASE"/>
    <property type="match status" value="1"/>
</dbReference>
<dbReference type="SUPFAM" id="SSF53271">
    <property type="entry name" value="PRTase-like"/>
    <property type="match status" value="1"/>
</dbReference>
<evidence type="ECO:0000256" key="8">
    <source>
        <dbReference type="ARBA" id="ARBA00022741"/>
    </source>
</evidence>
<keyword evidence="8" id="KW-0547">Nucleotide-binding</keyword>
<dbReference type="EMBL" id="MOEN01000008">
    <property type="protein sequence ID" value="OMH40787.1"/>
    <property type="molecule type" value="Genomic_DNA"/>
</dbReference>
<accession>A0A1R1MLX3</accession>
<evidence type="ECO:0000256" key="13">
    <source>
        <dbReference type="ARBA" id="ARBA00072146"/>
    </source>
</evidence>
<proteinExistence type="inferred from homology"/>
<evidence type="ECO:0000256" key="14">
    <source>
        <dbReference type="ARBA" id="ARBA00079807"/>
    </source>
</evidence>
<dbReference type="Pfam" id="PF14681">
    <property type="entry name" value="UPRTase"/>
    <property type="match status" value="1"/>
</dbReference>
<sequence length="217" mass="23618">MITEVKNSFTSSLLTVLRDRKSDGVSFRKAAEKLTSVLISKALSNLPVDSVVVDTPVESGVKADVLNVDIVFVPILRAGLLMLHPAISLYERGRIGFAGVYRNEETLEPNLYYFKVPVVKDAFYFILDPMLATGGTAACVIGKLLGLNVKPDRIKFVSLVSAPEGIEKLEAFSGVEIFTASIDRCLNDKGYIMPGLGDAGDRFCYTEGVEVVEDYGI</sequence>
<protein>
    <recommendedName>
        <fullName evidence="13">Uracil phosphoribosyltransferase</fullName>
        <ecNumber evidence="4">2.4.2.9</ecNumber>
    </recommendedName>
    <alternativeName>
        <fullName evidence="10">UMP pyrophosphorylase</fullName>
    </alternativeName>
    <alternativeName>
        <fullName evidence="14">UPRTase</fullName>
    </alternativeName>
</protein>
<evidence type="ECO:0000256" key="3">
    <source>
        <dbReference type="ARBA" id="ARBA00009516"/>
    </source>
</evidence>
<comment type="pathway">
    <text evidence="2">Pyrimidine metabolism; UMP biosynthesis via salvage pathway; UMP from uracil: step 1/1.</text>
</comment>
<keyword evidence="9" id="KW-0342">GTP-binding</keyword>
<evidence type="ECO:0000256" key="6">
    <source>
        <dbReference type="ARBA" id="ARBA00022676"/>
    </source>
</evidence>
<gene>
    <name evidence="16" type="ORF">BLW93_03075</name>
</gene>
<dbReference type="PANTHER" id="PTHR32315:SF4">
    <property type="entry name" value="URACIL PHOSPHORIBOSYLTRANSFERASE, CHLOROPLASTIC"/>
    <property type="match status" value="1"/>
</dbReference>
<evidence type="ECO:0000313" key="17">
    <source>
        <dbReference type="Proteomes" id="UP000187408"/>
    </source>
</evidence>
<name>A0A1R1MLX3_9BACT</name>
<dbReference type="Proteomes" id="UP000187408">
    <property type="component" value="Unassembled WGS sequence"/>
</dbReference>
<dbReference type="InterPro" id="IPR000836">
    <property type="entry name" value="PRTase_dom"/>
</dbReference>
<dbReference type="GO" id="GO:0005525">
    <property type="term" value="F:GTP binding"/>
    <property type="evidence" value="ECO:0007669"/>
    <property type="project" value="UniProtKB-KW"/>
</dbReference>
<comment type="caution">
    <text evidence="16">The sequence shown here is derived from an EMBL/GenBank/DDBJ whole genome shotgun (WGS) entry which is preliminary data.</text>
</comment>
<dbReference type="InterPro" id="IPR029057">
    <property type="entry name" value="PRTase-like"/>
</dbReference>
<comment type="similarity">
    <text evidence="3">Belongs to the UPRTase family.</text>
</comment>
<dbReference type="RefSeq" id="WP_076712650.1">
    <property type="nucleotide sequence ID" value="NZ_MOEN01000008.1"/>
</dbReference>
<dbReference type="AlphaFoldDB" id="A0A1R1MLX3"/>
<evidence type="ECO:0000256" key="7">
    <source>
        <dbReference type="ARBA" id="ARBA00022679"/>
    </source>
</evidence>
<evidence type="ECO:0000256" key="1">
    <source>
        <dbReference type="ARBA" id="ARBA00001946"/>
    </source>
</evidence>
<dbReference type="EC" id="2.4.2.9" evidence="4"/>
<evidence type="ECO:0000256" key="5">
    <source>
        <dbReference type="ARBA" id="ARBA00022533"/>
    </source>
</evidence>
<comment type="function">
    <text evidence="12">Catalyzes the conversion of uracil and 5-phospho-alpha-D-ribose 1-diphosphate (PRPP) to UMP and diphosphate.</text>
</comment>
<evidence type="ECO:0000256" key="10">
    <source>
        <dbReference type="ARBA" id="ARBA00031082"/>
    </source>
</evidence>
<comment type="cofactor">
    <cofactor evidence="1">
        <name>Mg(2+)</name>
        <dbReference type="ChEBI" id="CHEBI:18420"/>
    </cofactor>
</comment>
<dbReference type="CDD" id="cd06223">
    <property type="entry name" value="PRTases_typeI"/>
    <property type="match status" value="1"/>
</dbReference>
<keyword evidence="7" id="KW-0808">Transferase</keyword>
<keyword evidence="17" id="KW-1185">Reference proteome</keyword>
<keyword evidence="5" id="KW-0021">Allosteric enzyme</keyword>
<organism evidence="16 17">
    <name type="scientific">Desulfurobacterium indicum</name>
    <dbReference type="NCBI Taxonomy" id="1914305"/>
    <lineage>
        <taxon>Bacteria</taxon>
        <taxon>Pseudomonadati</taxon>
        <taxon>Aquificota</taxon>
        <taxon>Aquificia</taxon>
        <taxon>Desulfurobacteriales</taxon>
        <taxon>Desulfurobacteriaceae</taxon>
        <taxon>Desulfurobacterium</taxon>
    </lineage>
</organism>
<evidence type="ECO:0000313" key="16">
    <source>
        <dbReference type="EMBL" id="OMH40787.1"/>
    </source>
</evidence>
<dbReference type="STRING" id="1914305.BLW93_03075"/>
<keyword evidence="6" id="KW-0328">Glycosyltransferase</keyword>
<feature type="domain" description="Phosphoribosyltransferase" evidence="15">
    <location>
        <begin position="7"/>
        <end position="203"/>
    </location>
</feature>
<dbReference type="NCBIfam" id="NF001097">
    <property type="entry name" value="PRK00129.1"/>
    <property type="match status" value="1"/>
</dbReference>
<evidence type="ECO:0000256" key="11">
    <source>
        <dbReference type="ARBA" id="ARBA00052919"/>
    </source>
</evidence>
<dbReference type="Gene3D" id="3.40.50.2020">
    <property type="match status" value="1"/>
</dbReference>
<comment type="catalytic activity">
    <reaction evidence="11">
        <text>UMP + diphosphate = 5-phospho-alpha-D-ribose 1-diphosphate + uracil</text>
        <dbReference type="Rhea" id="RHEA:13017"/>
        <dbReference type="ChEBI" id="CHEBI:17568"/>
        <dbReference type="ChEBI" id="CHEBI:33019"/>
        <dbReference type="ChEBI" id="CHEBI:57865"/>
        <dbReference type="ChEBI" id="CHEBI:58017"/>
        <dbReference type="EC" id="2.4.2.9"/>
    </reaction>
</comment>
<evidence type="ECO:0000259" key="15">
    <source>
        <dbReference type="Pfam" id="PF14681"/>
    </source>
</evidence>
<dbReference type="FunFam" id="3.40.50.2020:FF:000023">
    <property type="entry name" value="Probable uracil phosphoribosyltransferase"/>
    <property type="match status" value="1"/>
</dbReference>
<evidence type="ECO:0000256" key="12">
    <source>
        <dbReference type="ARBA" id="ARBA00056901"/>
    </source>
</evidence>
<dbReference type="InterPro" id="IPR050054">
    <property type="entry name" value="UPRTase/APRTase"/>
</dbReference>
<evidence type="ECO:0000256" key="4">
    <source>
        <dbReference type="ARBA" id="ARBA00011894"/>
    </source>
</evidence>
<dbReference type="GO" id="GO:0004845">
    <property type="term" value="F:uracil phosphoribosyltransferase activity"/>
    <property type="evidence" value="ECO:0007669"/>
    <property type="project" value="UniProtKB-EC"/>
</dbReference>
<dbReference type="OrthoDB" id="9781675at2"/>
<evidence type="ECO:0000256" key="2">
    <source>
        <dbReference type="ARBA" id="ARBA00005180"/>
    </source>
</evidence>
<reference evidence="16 17" key="1">
    <citation type="submission" date="2016-10" db="EMBL/GenBank/DDBJ databases">
        <title>Genome sequence of a sulfur-reducing bacterium Desulfurobacterium indicum K6013.</title>
        <authorList>
            <person name="Cao J."/>
            <person name="Shao Z."/>
            <person name="Alain K."/>
            <person name="Jebbar M."/>
        </authorList>
    </citation>
    <scope>NUCLEOTIDE SEQUENCE [LARGE SCALE GENOMIC DNA]</scope>
    <source>
        <strain evidence="16 17">K6013</strain>
    </source>
</reference>
<evidence type="ECO:0000256" key="9">
    <source>
        <dbReference type="ARBA" id="ARBA00023134"/>
    </source>
</evidence>